<comment type="caution">
    <text evidence="2">The sequence shown here is derived from an EMBL/GenBank/DDBJ whole genome shotgun (WGS) entry which is preliminary data.</text>
</comment>
<name>A0A3R7PSD1_9TRYP</name>
<sequence length="281" mass="31073">MTVLLSLFQTEAAEARKAPSAASLAVSDVKNYSSYIPGPRARVGEIVARLQRRLRSSLRARRRLVLGLCGAFLAVYTLKRVGRMCGSRRSPRAAQHPETTPASARGKSRWWDFLPAWLRGALAAPLGASASYQAGEDEDDVNFVDASESAFRMFQRRVERTHEAPLLRVLSELEGLGERWKRRASHPAPTGKGNHEGDGTMDAVLTSLLSEEESEEALRALLAEKAVEADELLTRYVVQLDMAPVGDSIELRKERKASIVAASALAKRIEAWMHLQSRQQQ</sequence>
<dbReference type="EMBL" id="MKKU01000099">
    <property type="protein sequence ID" value="RNF24481.1"/>
    <property type="molecule type" value="Genomic_DNA"/>
</dbReference>
<organism evidence="2 3">
    <name type="scientific">Trypanosoma conorhini</name>
    <dbReference type="NCBI Taxonomy" id="83891"/>
    <lineage>
        <taxon>Eukaryota</taxon>
        <taxon>Discoba</taxon>
        <taxon>Euglenozoa</taxon>
        <taxon>Kinetoplastea</taxon>
        <taxon>Metakinetoplastina</taxon>
        <taxon>Trypanosomatida</taxon>
        <taxon>Trypanosomatidae</taxon>
        <taxon>Trypanosoma</taxon>
    </lineage>
</organism>
<protein>
    <submittedName>
        <fullName evidence="2">Uncharacterized protein</fullName>
    </submittedName>
</protein>
<dbReference type="GeneID" id="40316062"/>
<dbReference type="OrthoDB" id="244534at2759"/>
<dbReference type="RefSeq" id="XP_029230472.1">
    <property type="nucleotide sequence ID" value="XM_029369377.1"/>
</dbReference>
<keyword evidence="3" id="KW-1185">Reference proteome</keyword>
<dbReference type="AlphaFoldDB" id="A0A3R7PSD1"/>
<evidence type="ECO:0000313" key="3">
    <source>
        <dbReference type="Proteomes" id="UP000284403"/>
    </source>
</evidence>
<reference evidence="2 3" key="1">
    <citation type="journal article" date="2018" name="BMC Genomics">
        <title>Genomic comparison of Trypanosoma conorhini and Trypanosoma rangeli to Trypanosoma cruzi strains of high and low virulence.</title>
        <authorList>
            <person name="Bradwell K.R."/>
            <person name="Koparde V.N."/>
            <person name="Matveyev A.V."/>
            <person name="Serrano M.G."/>
            <person name="Alves J.M."/>
            <person name="Parikh H."/>
            <person name="Huang B."/>
            <person name="Lee V."/>
            <person name="Espinosa-Alvarez O."/>
            <person name="Ortiz P.A."/>
            <person name="Costa-Martins A.G."/>
            <person name="Teixeira M.M."/>
            <person name="Buck G.A."/>
        </authorList>
    </citation>
    <scope>NUCLEOTIDE SEQUENCE [LARGE SCALE GENOMIC DNA]</scope>
    <source>
        <strain evidence="2 3">025E</strain>
    </source>
</reference>
<feature type="region of interest" description="Disordered" evidence="1">
    <location>
        <begin position="181"/>
        <end position="200"/>
    </location>
</feature>
<evidence type="ECO:0000313" key="2">
    <source>
        <dbReference type="EMBL" id="RNF24481.1"/>
    </source>
</evidence>
<gene>
    <name evidence="2" type="ORF">Tco025E_02451</name>
</gene>
<evidence type="ECO:0000256" key="1">
    <source>
        <dbReference type="SAM" id="MobiDB-lite"/>
    </source>
</evidence>
<accession>A0A3R7PSD1</accession>
<proteinExistence type="predicted"/>
<dbReference type="Proteomes" id="UP000284403">
    <property type="component" value="Unassembled WGS sequence"/>
</dbReference>